<feature type="region of interest" description="Disordered" evidence="1">
    <location>
        <begin position="78"/>
        <end position="97"/>
    </location>
</feature>
<protein>
    <submittedName>
        <fullName evidence="2">Uncharacterized protein</fullName>
    </submittedName>
</protein>
<dbReference type="Gramene" id="TuG1812G0600000861.01.T01">
    <property type="protein sequence ID" value="TuG1812G0600000861.01.T01"/>
    <property type="gene ID" value="TuG1812G0600000861.01"/>
</dbReference>
<proteinExistence type="predicted"/>
<evidence type="ECO:0000313" key="2">
    <source>
        <dbReference type="EnsemblPlants" id="TuG1812G0600000861.01.T01"/>
    </source>
</evidence>
<accession>A0A8R7USU8</accession>
<evidence type="ECO:0000256" key="1">
    <source>
        <dbReference type="SAM" id="MobiDB-lite"/>
    </source>
</evidence>
<reference evidence="2" key="2">
    <citation type="submission" date="2018-03" db="EMBL/GenBank/DDBJ databases">
        <title>The Triticum urartu genome reveals the dynamic nature of wheat genome evolution.</title>
        <authorList>
            <person name="Ling H."/>
            <person name="Ma B."/>
            <person name="Shi X."/>
            <person name="Liu H."/>
            <person name="Dong L."/>
            <person name="Sun H."/>
            <person name="Cao Y."/>
            <person name="Gao Q."/>
            <person name="Zheng S."/>
            <person name="Li Y."/>
            <person name="Yu Y."/>
            <person name="Du H."/>
            <person name="Qi M."/>
            <person name="Li Y."/>
            <person name="Yu H."/>
            <person name="Cui Y."/>
            <person name="Wang N."/>
            <person name="Chen C."/>
            <person name="Wu H."/>
            <person name="Zhao Y."/>
            <person name="Zhang J."/>
            <person name="Li Y."/>
            <person name="Zhou W."/>
            <person name="Zhang B."/>
            <person name="Hu W."/>
            <person name="Eijk M."/>
            <person name="Tang J."/>
            <person name="Witsenboer H."/>
            <person name="Zhao S."/>
            <person name="Li Z."/>
            <person name="Zhang A."/>
            <person name="Wang D."/>
            <person name="Liang C."/>
        </authorList>
    </citation>
    <scope>NUCLEOTIDE SEQUENCE [LARGE SCALE GENOMIC DNA]</scope>
    <source>
        <strain evidence="2">cv. G1812</strain>
    </source>
</reference>
<keyword evidence="3" id="KW-1185">Reference proteome</keyword>
<reference evidence="3" key="1">
    <citation type="journal article" date="2013" name="Nature">
        <title>Draft genome of the wheat A-genome progenitor Triticum urartu.</title>
        <authorList>
            <person name="Ling H.Q."/>
            <person name="Zhao S."/>
            <person name="Liu D."/>
            <person name="Wang J."/>
            <person name="Sun H."/>
            <person name="Zhang C."/>
            <person name="Fan H."/>
            <person name="Li D."/>
            <person name="Dong L."/>
            <person name="Tao Y."/>
            <person name="Gao C."/>
            <person name="Wu H."/>
            <person name="Li Y."/>
            <person name="Cui Y."/>
            <person name="Guo X."/>
            <person name="Zheng S."/>
            <person name="Wang B."/>
            <person name="Yu K."/>
            <person name="Liang Q."/>
            <person name="Yang W."/>
            <person name="Lou X."/>
            <person name="Chen J."/>
            <person name="Feng M."/>
            <person name="Jian J."/>
            <person name="Zhang X."/>
            <person name="Luo G."/>
            <person name="Jiang Y."/>
            <person name="Liu J."/>
            <person name="Wang Z."/>
            <person name="Sha Y."/>
            <person name="Zhang B."/>
            <person name="Wu H."/>
            <person name="Tang D."/>
            <person name="Shen Q."/>
            <person name="Xue P."/>
            <person name="Zou S."/>
            <person name="Wang X."/>
            <person name="Liu X."/>
            <person name="Wang F."/>
            <person name="Yang Y."/>
            <person name="An X."/>
            <person name="Dong Z."/>
            <person name="Zhang K."/>
            <person name="Zhang X."/>
            <person name="Luo M.C."/>
            <person name="Dvorak J."/>
            <person name="Tong Y."/>
            <person name="Wang J."/>
            <person name="Yang H."/>
            <person name="Li Z."/>
            <person name="Wang D."/>
            <person name="Zhang A."/>
            <person name="Wang J."/>
        </authorList>
    </citation>
    <scope>NUCLEOTIDE SEQUENCE</scope>
    <source>
        <strain evidence="3">cv. G1812</strain>
    </source>
</reference>
<name>A0A8R7USU8_TRIUA</name>
<evidence type="ECO:0000313" key="3">
    <source>
        <dbReference type="Proteomes" id="UP000015106"/>
    </source>
</evidence>
<dbReference type="AlphaFoldDB" id="A0A8R7USU8"/>
<dbReference type="Proteomes" id="UP000015106">
    <property type="component" value="Chromosome 6"/>
</dbReference>
<organism evidence="2 3">
    <name type="scientific">Triticum urartu</name>
    <name type="common">Red wild einkorn</name>
    <name type="synonym">Crithodium urartu</name>
    <dbReference type="NCBI Taxonomy" id="4572"/>
    <lineage>
        <taxon>Eukaryota</taxon>
        <taxon>Viridiplantae</taxon>
        <taxon>Streptophyta</taxon>
        <taxon>Embryophyta</taxon>
        <taxon>Tracheophyta</taxon>
        <taxon>Spermatophyta</taxon>
        <taxon>Magnoliopsida</taxon>
        <taxon>Liliopsida</taxon>
        <taxon>Poales</taxon>
        <taxon>Poaceae</taxon>
        <taxon>BOP clade</taxon>
        <taxon>Pooideae</taxon>
        <taxon>Triticodae</taxon>
        <taxon>Triticeae</taxon>
        <taxon>Triticinae</taxon>
        <taxon>Triticum</taxon>
    </lineage>
</organism>
<dbReference type="EnsemblPlants" id="TuG1812G0600000861.01.T01">
    <property type="protein sequence ID" value="TuG1812G0600000861.01.T01"/>
    <property type="gene ID" value="TuG1812G0600000861.01"/>
</dbReference>
<reference evidence="2" key="3">
    <citation type="submission" date="2022-06" db="UniProtKB">
        <authorList>
            <consortium name="EnsemblPlants"/>
        </authorList>
    </citation>
    <scope>IDENTIFICATION</scope>
</reference>
<sequence length="97" mass="11153">MGTEDKQEEEGEMIDQELMAQAIGLGYVEPVDYTASQETDSFETKILKVGKGDADLKDEEEELRRCIRLKGKEDRKISELAKERAAKKDNYEKPRKK</sequence>